<keyword evidence="4 9" id="KW-0812">Transmembrane</keyword>
<evidence type="ECO:0000313" key="11">
    <source>
        <dbReference type="EMBL" id="TGN19652.1"/>
    </source>
</evidence>
<keyword evidence="6 9" id="KW-1133">Transmembrane helix</keyword>
<dbReference type="EMBL" id="RQHW01000028">
    <property type="protein sequence ID" value="TGN19652.1"/>
    <property type="molecule type" value="Genomic_DNA"/>
</dbReference>
<comment type="subcellular location">
    <subcellularLocation>
        <location evidence="1">Cell membrane</location>
        <topology evidence="1">Multi-pass membrane protein</topology>
    </subcellularLocation>
    <subcellularLocation>
        <location evidence="8">Membrane</location>
        <topology evidence="8">Multi-pass membrane protein</topology>
    </subcellularLocation>
</comment>
<dbReference type="OrthoDB" id="9805133at2"/>
<evidence type="ECO:0000256" key="4">
    <source>
        <dbReference type="ARBA" id="ARBA00022692"/>
    </source>
</evidence>
<dbReference type="PANTHER" id="PTHR30625">
    <property type="entry name" value="PROTEIN TOLQ"/>
    <property type="match status" value="1"/>
</dbReference>
<accession>A0A4R9M0T2</accession>
<dbReference type="PANTHER" id="PTHR30625:SF15">
    <property type="entry name" value="BIOPOLYMER TRANSPORT PROTEIN EXBB"/>
    <property type="match status" value="1"/>
</dbReference>
<keyword evidence="7 9" id="KW-0472">Membrane</keyword>
<gene>
    <name evidence="11" type="ORF">EHS15_07680</name>
</gene>
<dbReference type="Proteomes" id="UP000298058">
    <property type="component" value="Unassembled WGS sequence"/>
</dbReference>
<evidence type="ECO:0000256" key="9">
    <source>
        <dbReference type="SAM" id="Phobius"/>
    </source>
</evidence>
<evidence type="ECO:0000256" key="7">
    <source>
        <dbReference type="ARBA" id="ARBA00023136"/>
    </source>
</evidence>
<reference evidence="11" key="1">
    <citation type="journal article" date="2019" name="PLoS Negl. Trop. Dis.">
        <title>Revisiting the worldwide diversity of Leptospira species in the environment.</title>
        <authorList>
            <person name="Vincent A.T."/>
            <person name="Schiettekatte O."/>
            <person name="Bourhy P."/>
            <person name="Veyrier F.J."/>
            <person name="Picardeau M."/>
        </authorList>
    </citation>
    <scope>NUCLEOTIDE SEQUENCE [LARGE SCALE GENOMIC DNA]</scope>
    <source>
        <strain evidence="11">201300427</strain>
    </source>
</reference>
<evidence type="ECO:0000256" key="5">
    <source>
        <dbReference type="ARBA" id="ARBA00022927"/>
    </source>
</evidence>
<dbReference type="GO" id="GO:0017038">
    <property type="term" value="P:protein import"/>
    <property type="evidence" value="ECO:0007669"/>
    <property type="project" value="TreeGrafter"/>
</dbReference>
<evidence type="ECO:0000256" key="3">
    <source>
        <dbReference type="ARBA" id="ARBA00022475"/>
    </source>
</evidence>
<organism evidence="11 12">
    <name type="scientific">Leptospira idonii</name>
    <dbReference type="NCBI Taxonomy" id="1193500"/>
    <lineage>
        <taxon>Bacteria</taxon>
        <taxon>Pseudomonadati</taxon>
        <taxon>Spirochaetota</taxon>
        <taxon>Spirochaetia</taxon>
        <taxon>Leptospirales</taxon>
        <taxon>Leptospiraceae</taxon>
        <taxon>Leptospira</taxon>
    </lineage>
</organism>
<protein>
    <submittedName>
        <fullName evidence="11">MotA/TolQ/ExbB proton channel family protein</fullName>
    </submittedName>
</protein>
<dbReference type="Pfam" id="PF01618">
    <property type="entry name" value="MotA_ExbB"/>
    <property type="match status" value="1"/>
</dbReference>
<keyword evidence="5 8" id="KW-0653">Protein transport</keyword>
<evidence type="ECO:0000256" key="2">
    <source>
        <dbReference type="ARBA" id="ARBA00022448"/>
    </source>
</evidence>
<dbReference type="InterPro" id="IPR002898">
    <property type="entry name" value="MotA_ExbB_proton_chnl"/>
</dbReference>
<comment type="caution">
    <text evidence="11">The sequence shown here is derived from an EMBL/GenBank/DDBJ whole genome shotgun (WGS) entry which is preliminary data.</text>
</comment>
<feature type="transmembrane region" description="Helical" evidence="9">
    <location>
        <begin position="12"/>
        <end position="33"/>
    </location>
</feature>
<comment type="similarity">
    <text evidence="8">Belongs to the exbB/tolQ family.</text>
</comment>
<keyword evidence="2 8" id="KW-0813">Transport</keyword>
<evidence type="ECO:0000256" key="6">
    <source>
        <dbReference type="ARBA" id="ARBA00022989"/>
    </source>
</evidence>
<dbReference type="InterPro" id="IPR050790">
    <property type="entry name" value="ExbB/TolQ_transport"/>
</dbReference>
<dbReference type="GO" id="GO:0005886">
    <property type="term" value="C:plasma membrane"/>
    <property type="evidence" value="ECO:0007669"/>
    <property type="project" value="UniProtKB-SubCell"/>
</dbReference>
<evidence type="ECO:0000256" key="1">
    <source>
        <dbReference type="ARBA" id="ARBA00004651"/>
    </source>
</evidence>
<dbReference type="AlphaFoldDB" id="A0A4R9M0T2"/>
<evidence type="ECO:0000256" key="8">
    <source>
        <dbReference type="RuleBase" id="RU004057"/>
    </source>
</evidence>
<name>A0A4R9M0T2_9LEPT</name>
<dbReference type="RefSeq" id="WP_135759968.1">
    <property type="nucleotide sequence ID" value="NZ_RQHW01000028.1"/>
</dbReference>
<evidence type="ECO:0000259" key="10">
    <source>
        <dbReference type="Pfam" id="PF01618"/>
    </source>
</evidence>
<feature type="transmembrane region" description="Helical" evidence="9">
    <location>
        <begin position="123"/>
        <end position="143"/>
    </location>
</feature>
<feature type="transmembrane region" description="Helical" evidence="9">
    <location>
        <begin position="155"/>
        <end position="179"/>
    </location>
</feature>
<proteinExistence type="inferred from homology"/>
<keyword evidence="12" id="KW-1185">Reference proteome</keyword>
<keyword evidence="3" id="KW-1003">Cell membrane</keyword>
<feature type="domain" description="MotA/TolQ/ExbB proton channel" evidence="10">
    <location>
        <begin position="76"/>
        <end position="191"/>
    </location>
</feature>
<sequence length="222" mass="24596">MQEFVEIGEKIIFVVMLLASIAAVAVFIERFVIFHRNLTKESSSFIDSLTVLLRHKDIKGAEKLLHSQELETSYTRFTYFALEREKENHKGLQELMEGKILKERLLLEERLPILNTLGNNTPFIGLLGTVLGVINAFHGLGTLGSSGAEVVMKSISTALLATAAGLAVAIPVVMANNYFTRKMKVILSHLEILAKEFHANLVTSPKTIPSHSHTTHSAHSHQ</sequence>
<evidence type="ECO:0000313" key="12">
    <source>
        <dbReference type="Proteomes" id="UP000298058"/>
    </source>
</evidence>